<proteinExistence type="inferred from homology"/>
<feature type="region of interest" description="Disordered" evidence="9">
    <location>
        <begin position="72"/>
        <end position="91"/>
    </location>
</feature>
<dbReference type="GO" id="GO:0005576">
    <property type="term" value="C:extracellular region"/>
    <property type="evidence" value="ECO:0007669"/>
    <property type="project" value="UniProtKB-SubCell"/>
</dbReference>
<evidence type="ECO:0000256" key="8">
    <source>
        <dbReference type="ARBA" id="ARBA00023157"/>
    </source>
</evidence>
<dbReference type="PANTHER" id="PTHR46784">
    <property type="entry name" value="KILLER CELL LECTIN-LIKE RECEPTOR SUBFAMILY B MEMBER 1"/>
    <property type="match status" value="1"/>
</dbReference>
<keyword evidence="6" id="KW-0735">Signal-anchor</keyword>
<dbReference type="InterPro" id="IPR033992">
    <property type="entry name" value="NKR-like_CTLD"/>
</dbReference>
<comment type="similarity">
    <text evidence="3">Belongs to the true venom lectin family.</text>
</comment>
<dbReference type="KEGG" id="nss:113423187"/>
<dbReference type="InterPro" id="IPR016187">
    <property type="entry name" value="CTDL_fold"/>
</dbReference>
<dbReference type="GO" id="GO:0030246">
    <property type="term" value="F:carbohydrate binding"/>
    <property type="evidence" value="ECO:0007669"/>
    <property type="project" value="UniProtKB-KW"/>
</dbReference>
<name>A0A6J1VAL4_9SAUR</name>
<feature type="transmembrane region" description="Helical" evidence="10">
    <location>
        <begin position="39"/>
        <end position="66"/>
    </location>
</feature>
<dbReference type="GO" id="GO:0009986">
    <property type="term" value="C:cell surface"/>
    <property type="evidence" value="ECO:0007669"/>
    <property type="project" value="TreeGrafter"/>
</dbReference>
<evidence type="ECO:0000256" key="1">
    <source>
        <dbReference type="ARBA" id="ARBA00004606"/>
    </source>
</evidence>
<keyword evidence="8" id="KW-1015">Disulfide bond</keyword>
<keyword evidence="7 10" id="KW-1133">Transmembrane helix</keyword>
<keyword evidence="4" id="KW-0964">Secreted</keyword>
<evidence type="ECO:0000256" key="7">
    <source>
        <dbReference type="ARBA" id="ARBA00022989"/>
    </source>
</evidence>
<dbReference type="SMART" id="SM00034">
    <property type="entry name" value="CLECT"/>
    <property type="match status" value="1"/>
</dbReference>
<sequence length="247" mass="28020">MDAGLNYENMQCSEYSSPRRISTQLNVVQQADRRLCPHWYWIVLWLSCAGNILLVVAMILIGVLGLGCSSSTAQNRPSQNPEETTGISNTHQCNHLESKTKSQLQTFRSLRQYLCDGTDIFTENRSCSVCPRTWLPYKDKCYWVSTSIQSWNQSYKDCVANGSQLLVISNTGEQEYVQNIIKNKSTWIGLMFKLPEKKWMWINGSPLSRTLSQPLMAGCGVIEKKGIGSDMCSTELHWICQKPSVFI</sequence>
<organism evidence="12 13">
    <name type="scientific">Notechis scutatus</name>
    <name type="common">mainland tiger snake</name>
    <dbReference type="NCBI Taxonomy" id="8663"/>
    <lineage>
        <taxon>Eukaryota</taxon>
        <taxon>Metazoa</taxon>
        <taxon>Chordata</taxon>
        <taxon>Craniata</taxon>
        <taxon>Vertebrata</taxon>
        <taxon>Euteleostomi</taxon>
        <taxon>Lepidosauria</taxon>
        <taxon>Squamata</taxon>
        <taxon>Bifurcata</taxon>
        <taxon>Unidentata</taxon>
        <taxon>Episquamata</taxon>
        <taxon>Toxicofera</taxon>
        <taxon>Serpentes</taxon>
        <taxon>Colubroidea</taxon>
        <taxon>Elapidae</taxon>
        <taxon>Hydrophiinae</taxon>
        <taxon>Notechis</taxon>
    </lineage>
</organism>
<accession>A0A6J1VAL4</accession>
<evidence type="ECO:0000256" key="3">
    <source>
        <dbReference type="ARBA" id="ARBA00006250"/>
    </source>
</evidence>
<evidence type="ECO:0000313" key="13">
    <source>
        <dbReference type="RefSeq" id="XP_026540256.1"/>
    </source>
</evidence>
<comment type="subcellular location">
    <subcellularLocation>
        <location evidence="1">Membrane</location>
        <topology evidence="1">Single-pass type II membrane protein</topology>
    </subcellularLocation>
    <subcellularLocation>
        <location evidence="2">Secreted</location>
    </subcellularLocation>
</comment>
<dbReference type="PROSITE" id="PS50041">
    <property type="entry name" value="C_TYPE_LECTIN_2"/>
    <property type="match status" value="1"/>
</dbReference>
<evidence type="ECO:0000256" key="6">
    <source>
        <dbReference type="ARBA" id="ARBA00022968"/>
    </source>
</evidence>
<keyword evidence="5" id="KW-0430">Lectin</keyword>
<gene>
    <name evidence="13" type="primary">LOC113423187</name>
</gene>
<dbReference type="InterPro" id="IPR051527">
    <property type="entry name" value="KLR_subfamily_B"/>
</dbReference>
<keyword evidence="12" id="KW-1185">Reference proteome</keyword>
<dbReference type="PANTHER" id="PTHR46784:SF1">
    <property type="entry name" value="KILLER CELL LECTIN-LIKE RECEPTOR SUBFAMILY B MEMBER 1"/>
    <property type="match status" value="1"/>
</dbReference>
<dbReference type="CDD" id="cd03593">
    <property type="entry name" value="CLECT_NK_receptors_like"/>
    <property type="match status" value="1"/>
</dbReference>
<keyword evidence="10" id="KW-0472">Membrane</keyword>
<evidence type="ECO:0000313" key="12">
    <source>
        <dbReference type="Proteomes" id="UP000504612"/>
    </source>
</evidence>
<dbReference type="AlphaFoldDB" id="A0A6J1VAL4"/>
<dbReference type="GO" id="GO:0038023">
    <property type="term" value="F:signaling receptor activity"/>
    <property type="evidence" value="ECO:0007669"/>
    <property type="project" value="TreeGrafter"/>
</dbReference>
<evidence type="ECO:0000256" key="2">
    <source>
        <dbReference type="ARBA" id="ARBA00004613"/>
    </source>
</evidence>
<keyword evidence="10" id="KW-0812">Transmembrane</keyword>
<dbReference type="RefSeq" id="XP_026540256.1">
    <property type="nucleotide sequence ID" value="XM_026684471.1"/>
</dbReference>
<evidence type="ECO:0000256" key="5">
    <source>
        <dbReference type="ARBA" id="ARBA00022734"/>
    </source>
</evidence>
<reference evidence="13" key="1">
    <citation type="submission" date="2025-08" db="UniProtKB">
        <authorList>
            <consortium name="RefSeq"/>
        </authorList>
    </citation>
    <scope>IDENTIFICATION</scope>
</reference>
<dbReference type="SUPFAM" id="SSF56436">
    <property type="entry name" value="C-type lectin-like"/>
    <property type="match status" value="1"/>
</dbReference>
<protein>
    <submittedName>
        <fullName evidence="13">Killer cell lectin-like receptor subfamily B member 1B allele C isoform X1</fullName>
    </submittedName>
</protein>
<dbReference type="Gene3D" id="3.10.100.10">
    <property type="entry name" value="Mannose-Binding Protein A, subunit A"/>
    <property type="match status" value="1"/>
</dbReference>
<dbReference type="GO" id="GO:0042269">
    <property type="term" value="P:regulation of natural killer cell mediated cytotoxicity"/>
    <property type="evidence" value="ECO:0007669"/>
    <property type="project" value="TreeGrafter"/>
</dbReference>
<evidence type="ECO:0000259" key="11">
    <source>
        <dbReference type="PROSITE" id="PS50041"/>
    </source>
</evidence>
<dbReference type="GO" id="GO:0005886">
    <property type="term" value="C:plasma membrane"/>
    <property type="evidence" value="ECO:0007669"/>
    <property type="project" value="TreeGrafter"/>
</dbReference>
<evidence type="ECO:0000256" key="9">
    <source>
        <dbReference type="SAM" id="MobiDB-lite"/>
    </source>
</evidence>
<evidence type="ECO:0000256" key="10">
    <source>
        <dbReference type="SAM" id="Phobius"/>
    </source>
</evidence>
<evidence type="ECO:0000256" key="4">
    <source>
        <dbReference type="ARBA" id="ARBA00022525"/>
    </source>
</evidence>
<dbReference type="InterPro" id="IPR016186">
    <property type="entry name" value="C-type_lectin-like/link_sf"/>
</dbReference>
<dbReference type="Proteomes" id="UP000504612">
    <property type="component" value="Unplaced"/>
</dbReference>
<dbReference type="GeneID" id="113423187"/>
<feature type="domain" description="C-type lectin" evidence="11">
    <location>
        <begin position="137"/>
        <end position="241"/>
    </location>
</feature>
<dbReference type="Pfam" id="PF00059">
    <property type="entry name" value="Lectin_C"/>
    <property type="match status" value="1"/>
</dbReference>
<dbReference type="InterPro" id="IPR001304">
    <property type="entry name" value="C-type_lectin-like"/>
</dbReference>